<dbReference type="InterPro" id="IPR036236">
    <property type="entry name" value="Znf_C2H2_sf"/>
</dbReference>
<evidence type="ECO:0000313" key="8">
    <source>
        <dbReference type="EMBL" id="GAA0173560.1"/>
    </source>
</evidence>
<dbReference type="Gene3D" id="3.30.160.60">
    <property type="entry name" value="Classic Zinc Finger"/>
    <property type="match status" value="1"/>
</dbReference>
<keyword evidence="9" id="KW-1185">Reference proteome</keyword>
<dbReference type="PANTHER" id="PTHR47287">
    <property type="entry name" value="C2H2 AND C2HC ZINC FINGERS SUPERFAMILY PROTEIN"/>
    <property type="match status" value="1"/>
</dbReference>
<dbReference type="Proteomes" id="UP001454036">
    <property type="component" value="Unassembled WGS sequence"/>
</dbReference>
<dbReference type="GO" id="GO:0005634">
    <property type="term" value="C:nucleus"/>
    <property type="evidence" value="ECO:0007669"/>
    <property type="project" value="UniProtKB-SubCell"/>
</dbReference>
<evidence type="ECO:0000256" key="5">
    <source>
        <dbReference type="ARBA" id="ARBA00023242"/>
    </source>
</evidence>
<organism evidence="8 9">
    <name type="scientific">Lithospermum erythrorhizon</name>
    <name type="common">Purple gromwell</name>
    <name type="synonym">Lithospermum officinale var. erythrorhizon</name>
    <dbReference type="NCBI Taxonomy" id="34254"/>
    <lineage>
        <taxon>Eukaryota</taxon>
        <taxon>Viridiplantae</taxon>
        <taxon>Streptophyta</taxon>
        <taxon>Embryophyta</taxon>
        <taxon>Tracheophyta</taxon>
        <taxon>Spermatophyta</taxon>
        <taxon>Magnoliopsida</taxon>
        <taxon>eudicotyledons</taxon>
        <taxon>Gunneridae</taxon>
        <taxon>Pentapetalae</taxon>
        <taxon>asterids</taxon>
        <taxon>lamiids</taxon>
        <taxon>Boraginales</taxon>
        <taxon>Boraginaceae</taxon>
        <taxon>Boraginoideae</taxon>
        <taxon>Lithospermeae</taxon>
        <taxon>Lithospermum</taxon>
    </lineage>
</organism>
<keyword evidence="3 6" id="KW-0863">Zinc-finger</keyword>
<sequence>MENLATKFPSNEAEGIAQEKDYFKISYDLNKDDNKELNLIFAQEKDYLKIDQNKDENRELNLIDCLDSGENIPQATAEENDDGDEDHPTSNRMFSCNYCQRTFYSSQALGGHQNAHKKERTLAKRGQRLAGNNNGTFFAGAAAFGHSYFDNNRHGYAPQYTSSRGGVGNFSLPLPLPLHFGFRNPLGIRAHSMIQKPSYQPNFLGRSPFIQQQPAIGKLGADENHHFAVQSASSSIRDESIKRVEMVSEDVGFRMAKGYPSSRIGHHGGDLQKIDLSLKL</sequence>
<comment type="subcellular location">
    <subcellularLocation>
        <location evidence="1">Nucleus</location>
    </subcellularLocation>
</comment>
<dbReference type="PROSITE" id="PS00028">
    <property type="entry name" value="ZINC_FINGER_C2H2_1"/>
    <property type="match status" value="1"/>
</dbReference>
<accession>A0AAV3RBA1</accession>
<evidence type="ECO:0000313" key="9">
    <source>
        <dbReference type="Proteomes" id="UP001454036"/>
    </source>
</evidence>
<keyword evidence="4" id="KW-0862">Zinc</keyword>
<gene>
    <name evidence="8" type="ORF">LIER_27149</name>
</gene>
<keyword evidence="2" id="KW-0479">Metal-binding</keyword>
<evidence type="ECO:0000256" key="1">
    <source>
        <dbReference type="ARBA" id="ARBA00004123"/>
    </source>
</evidence>
<keyword evidence="5" id="KW-0539">Nucleus</keyword>
<name>A0AAV3RBA1_LITER</name>
<evidence type="ECO:0000256" key="3">
    <source>
        <dbReference type="ARBA" id="ARBA00022771"/>
    </source>
</evidence>
<reference evidence="8 9" key="1">
    <citation type="submission" date="2024-01" db="EMBL/GenBank/DDBJ databases">
        <title>The complete chloroplast genome sequence of Lithospermum erythrorhizon: insights into the phylogenetic relationship among Boraginaceae species and the maternal lineages of purple gromwells.</title>
        <authorList>
            <person name="Okada T."/>
            <person name="Watanabe K."/>
        </authorList>
    </citation>
    <scope>NUCLEOTIDE SEQUENCE [LARGE SCALE GENOMIC DNA]</scope>
</reference>
<dbReference type="GO" id="GO:0009788">
    <property type="term" value="P:negative regulation of abscisic acid-activated signaling pathway"/>
    <property type="evidence" value="ECO:0007669"/>
    <property type="project" value="InterPro"/>
</dbReference>
<dbReference type="PROSITE" id="PS50157">
    <property type="entry name" value="ZINC_FINGER_C2H2_2"/>
    <property type="match status" value="1"/>
</dbReference>
<evidence type="ECO:0000256" key="6">
    <source>
        <dbReference type="PROSITE-ProRule" id="PRU00042"/>
    </source>
</evidence>
<dbReference type="PANTHER" id="PTHR47287:SF15">
    <property type="entry name" value="ZINC FINGER PROTEIN 3-LIKE"/>
    <property type="match status" value="1"/>
</dbReference>
<dbReference type="InterPro" id="IPR044246">
    <property type="entry name" value="ZFP3-like"/>
</dbReference>
<dbReference type="EMBL" id="BAABME010008660">
    <property type="protein sequence ID" value="GAA0173560.1"/>
    <property type="molecule type" value="Genomic_DNA"/>
</dbReference>
<proteinExistence type="predicted"/>
<protein>
    <submittedName>
        <fullName evidence="8">C2H2 zinc finger transcription factor</fullName>
    </submittedName>
</protein>
<dbReference type="InterPro" id="IPR013087">
    <property type="entry name" value="Znf_C2H2_type"/>
</dbReference>
<comment type="caution">
    <text evidence="8">The sequence shown here is derived from an EMBL/GenBank/DDBJ whole genome shotgun (WGS) entry which is preliminary data.</text>
</comment>
<dbReference type="AlphaFoldDB" id="A0AAV3RBA1"/>
<evidence type="ECO:0000256" key="4">
    <source>
        <dbReference type="ARBA" id="ARBA00022833"/>
    </source>
</evidence>
<dbReference type="SUPFAM" id="SSF57667">
    <property type="entry name" value="beta-beta-alpha zinc fingers"/>
    <property type="match status" value="1"/>
</dbReference>
<evidence type="ECO:0000256" key="2">
    <source>
        <dbReference type="ARBA" id="ARBA00022723"/>
    </source>
</evidence>
<evidence type="ECO:0000259" key="7">
    <source>
        <dbReference type="PROSITE" id="PS50157"/>
    </source>
</evidence>
<feature type="domain" description="C2H2-type" evidence="7">
    <location>
        <begin position="94"/>
        <end position="121"/>
    </location>
</feature>
<dbReference type="GO" id="GO:0008270">
    <property type="term" value="F:zinc ion binding"/>
    <property type="evidence" value="ECO:0007669"/>
    <property type="project" value="UniProtKB-KW"/>
</dbReference>
<dbReference type="FunFam" id="3.30.160.60:FF:001366">
    <property type="entry name" value="Zinc finger protein 2"/>
    <property type="match status" value="1"/>
</dbReference>